<dbReference type="Proteomes" id="UP000622797">
    <property type="component" value="Unassembled WGS sequence"/>
</dbReference>
<feature type="compositionally biased region" description="Polar residues" evidence="1">
    <location>
        <begin position="234"/>
        <end position="251"/>
    </location>
</feature>
<evidence type="ECO:0000313" key="3">
    <source>
        <dbReference type="Proteomes" id="UP000622797"/>
    </source>
</evidence>
<dbReference type="AlphaFoldDB" id="A0A8H4UAY9"/>
<feature type="compositionally biased region" description="Basic and acidic residues" evidence="1">
    <location>
        <begin position="352"/>
        <end position="367"/>
    </location>
</feature>
<feature type="region of interest" description="Disordered" evidence="1">
    <location>
        <begin position="443"/>
        <end position="471"/>
    </location>
</feature>
<reference evidence="2" key="2">
    <citation type="submission" date="2020-05" db="EMBL/GenBank/DDBJ databases">
        <authorList>
            <person name="Kim H.-S."/>
            <person name="Proctor R.H."/>
            <person name="Brown D.W."/>
        </authorList>
    </citation>
    <scope>NUCLEOTIDE SEQUENCE</scope>
    <source>
        <strain evidence="2">NRRL 20472</strain>
    </source>
</reference>
<feature type="compositionally biased region" description="Low complexity" evidence="1">
    <location>
        <begin position="67"/>
        <end position="83"/>
    </location>
</feature>
<dbReference type="EMBL" id="JABEXW010000041">
    <property type="protein sequence ID" value="KAF4972899.1"/>
    <property type="molecule type" value="Genomic_DNA"/>
</dbReference>
<evidence type="ECO:0000256" key="1">
    <source>
        <dbReference type="SAM" id="MobiDB-lite"/>
    </source>
</evidence>
<organism evidence="2 3">
    <name type="scientific">Fusarium sarcochroum</name>
    <dbReference type="NCBI Taxonomy" id="1208366"/>
    <lineage>
        <taxon>Eukaryota</taxon>
        <taxon>Fungi</taxon>
        <taxon>Dikarya</taxon>
        <taxon>Ascomycota</taxon>
        <taxon>Pezizomycotina</taxon>
        <taxon>Sordariomycetes</taxon>
        <taxon>Hypocreomycetidae</taxon>
        <taxon>Hypocreales</taxon>
        <taxon>Nectriaceae</taxon>
        <taxon>Fusarium</taxon>
        <taxon>Fusarium lateritium species complex</taxon>
    </lineage>
</organism>
<evidence type="ECO:0000313" key="2">
    <source>
        <dbReference type="EMBL" id="KAF4972899.1"/>
    </source>
</evidence>
<name>A0A8H4UAY9_9HYPO</name>
<feature type="compositionally biased region" description="Low complexity" evidence="1">
    <location>
        <begin position="14"/>
        <end position="23"/>
    </location>
</feature>
<feature type="region of interest" description="Disordered" evidence="1">
    <location>
        <begin position="1"/>
        <end position="101"/>
    </location>
</feature>
<proteinExistence type="predicted"/>
<comment type="caution">
    <text evidence="2">The sequence shown here is derived from an EMBL/GenBank/DDBJ whole genome shotgun (WGS) entry which is preliminary data.</text>
</comment>
<feature type="region of interest" description="Disordered" evidence="1">
    <location>
        <begin position="321"/>
        <end position="389"/>
    </location>
</feature>
<keyword evidence="3" id="KW-1185">Reference proteome</keyword>
<gene>
    <name evidence="2" type="ORF">FSARC_642</name>
</gene>
<feature type="compositionally biased region" description="Basic and acidic residues" evidence="1">
    <location>
        <begin position="327"/>
        <end position="337"/>
    </location>
</feature>
<feature type="region of interest" description="Disordered" evidence="1">
    <location>
        <begin position="653"/>
        <end position="687"/>
    </location>
</feature>
<dbReference type="OrthoDB" id="4755921at2759"/>
<reference evidence="2" key="1">
    <citation type="journal article" date="2020" name="BMC Genomics">
        <title>Correction to: Identification and distribution of gene clusters required for synthesis of sphingolipid metabolism inhibitors in diverse species of the filamentous fungus Fusarium.</title>
        <authorList>
            <person name="Kim H.S."/>
            <person name="Lohmar J.M."/>
            <person name="Busman M."/>
            <person name="Brown D.W."/>
            <person name="Naumann T.A."/>
            <person name="Divon H.H."/>
            <person name="Lysoe E."/>
            <person name="Uhlig S."/>
            <person name="Proctor R.H."/>
        </authorList>
    </citation>
    <scope>NUCLEOTIDE SEQUENCE</scope>
    <source>
        <strain evidence="2">NRRL 20472</strain>
    </source>
</reference>
<feature type="region of interest" description="Disordered" evidence="1">
    <location>
        <begin position="220"/>
        <end position="260"/>
    </location>
</feature>
<protein>
    <submittedName>
        <fullName evidence="2">Uncharacterized protein</fullName>
    </submittedName>
</protein>
<sequence length="687" mass="76714">MGSDTKSRGRIARLILTDSTTTDDLIDETRSAPSIPRRDHSGDYSSSSKFVEAMNNPDWRRRRDAYSTGESTTTTTSGTDSASLRTRESSQTSAEQDLHISRVKGLNTSSWDSIESANHWRSSLDYSEAETRDKDVASVDEVCNILDSMQISDAQAVEEETHGLCTLLNRMNLMGFGIKDRPVSVIQLTPFSASDENLRHDGRVNVRNVPALPVARIQRVCGRPQRPQREPENLLSTTDLQDPTHPRPSSNRQEHNEGVITVKYQEERIERARDAVLKDPAVATIGHAHTETRNPILPLDQTRKNKELESRHAAFQRVLQKLQKGAGSREKITKGKSGDGLYHGHGPPWRPKPREQLQQDEEQRKLNSSDSGIGSFYTNGPRSKESSQYSGICIDPETLFKGLNPRAREFLSFNESFATKTESQDIDRLSDDWLTWNVSMDENKKEASGATDKPAETPSTNLNHSLPIMQPDDRGFQSTRNTSGIENNLGTGNTLGSGPGATPAMNPNPSQAANGYMPNVMAPPSFTVPFGSYQPPMYNMPGWQTSAATGYQLNLPTTIPMVQHSGYQLHLPTANPMLQQPNVQPNPYWINTTGSQMPYPPMAPQMGVSGCPPACPRPVPKPTEPNTIRQQKYEEWIERYKAYKPEYALECKERQKRRAQRQPMVKNMPPNQGPHREDQQSDGRGQS</sequence>
<accession>A0A8H4UAY9</accession>
<feature type="compositionally biased region" description="Polar residues" evidence="1">
    <location>
        <begin position="368"/>
        <end position="389"/>
    </location>
</feature>